<keyword evidence="2" id="KW-1185">Reference proteome</keyword>
<reference evidence="1 2" key="1">
    <citation type="submission" date="2020-04" db="EMBL/GenBank/DDBJ databases">
        <title>Perkinsus olseni comparative genomics.</title>
        <authorList>
            <person name="Bogema D.R."/>
        </authorList>
    </citation>
    <scope>NUCLEOTIDE SEQUENCE [LARGE SCALE GENOMIC DNA]</scope>
    <source>
        <strain evidence="1 2">ATCC PRA-207</strain>
    </source>
</reference>
<dbReference type="EMBL" id="JABANO010007372">
    <property type="protein sequence ID" value="KAF4750212.1"/>
    <property type="molecule type" value="Genomic_DNA"/>
</dbReference>
<organism evidence="1 2">
    <name type="scientific">Perkinsus olseni</name>
    <name type="common">Perkinsus atlanticus</name>
    <dbReference type="NCBI Taxonomy" id="32597"/>
    <lineage>
        <taxon>Eukaryota</taxon>
        <taxon>Sar</taxon>
        <taxon>Alveolata</taxon>
        <taxon>Perkinsozoa</taxon>
        <taxon>Perkinsea</taxon>
        <taxon>Perkinsida</taxon>
        <taxon>Perkinsidae</taxon>
        <taxon>Perkinsus</taxon>
    </lineage>
</organism>
<comment type="caution">
    <text evidence="1">The sequence shown here is derived from an EMBL/GenBank/DDBJ whole genome shotgun (WGS) entry which is preliminary data.</text>
</comment>
<name>A0A7J6U010_PEROL</name>
<proteinExistence type="predicted"/>
<accession>A0A7J6U010</accession>
<gene>
    <name evidence="1" type="ORF">FOZ63_026122</name>
</gene>
<evidence type="ECO:0000313" key="1">
    <source>
        <dbReference type="EMBL" id="KAF4750212.1"/>
    </source>
</evidence>
<protein>
    <submittedName>
        <fullName evidence="1">Uncharacterized protein</fullName>
    </submittedName>
</protein>
<evidence type="ECO:0000313" key="2">
    <source>
        <dbReference type="Proteomes" id="UP000553632"/>
    </source>
</evidence>
<sequence length="99" mass="11400">MKADGPRVHNRMDLFTIKEQLCAKEIFFVEDRKPDDAPDLQQAKHDERCPEIRSHLDRIPQLGATDQEILHWYQGLVLDMPLPEPSPHLDEARDSGSLS</sequence>
<dbReference type="Proteomes" id="UP000553632">
    <property type="component" value="Unassembled WGS sequence"/>
</dbReference>
<dbReference type="AlphaFoldDB" id="A0A7J6U010"/>